<gene>
    <name evidence="1" type="ordered locus">B005_3565</name>
</gene>
<dbReference type="EMBL" id="CP003788">
    <property type="protein sequence ID" value="AFR09729.1"/>
    <property type="molecule type" value="Genomic_DNA"/>
</dbReference>
<dbReference type="KEGG" id="nal:B005_3565"/>
<dbReference type="PATRIC" id="fig|1205910.3.peg.3372"/>
<proteinExistence type="predicted"/>
<accession>J7LFT5</accession>
<protein>
    <submittedName>
        <fullName evidence="1">Uncharacterized protein</fullName>
    </submittedName>
</protein>
<dbReference type="AlphaFoldDB" id="J7LFT5"/>
<dbReference type="HOGENOM" id="CLU_3170799_0_0_11"/>
<organism evidence="1 2">
    <name type="scientific">Nocardiopsis alba (strain ATCC BAA-2165 / BE74)</name>
    <dbReference type="NCBI Taxonomy" id="1205910"/>
    <lineage>
        <taxon>Bacteria</taxon>
        <taxon>Bacillati</taxon>
        <taxon>Actinomycetota</taxon>
        <taxon>Actinomycetes</taxon>
        <taxon>Streptosporangiales</taxon>
        <taxon>Nocardiopsidaceae</taxon>
        <taxon>Nocardiopsis</taxon>
    </lineage>
</organism>
<reference evidence="2" key="2">
    <citation type="submission" date="2012-08" db="EMBL/GenBank/DDBJ databases">
        <title>Whole-genome sequence of Nocardiopsis alba strain ATCC BAA-2165 associated with honeybees.</title>
        <authorList>
            <person name="Qiao J."/>
            <person name="Chen L."/>
            <person name="Li Y."/>
            <person name="Wang J."/>
            <person name="Zhang W."/>
            <person name="Chen S."/>
        </authorList>
    </citation>
    <scope>NUCLEOTIDE SEQUENCE [LARGE SCALE GENOMIC DNA]</scope>
    <source>
        <strain evidence="2">ATCC BAA-2165 / BE74</strain>
    </source>
</reference>
<evidence type="ECO:0000313" key="1">
    <source>
        <dbReference type="EMBL" id="AFR09729.1"/>
    </source>
</evidence>
<sequence length="47" mass="5223">MGARQFRHVPLRKGRVLSDDISTLMPGRPPCAVRITGLRGRIGPRAR</sequence>
<evidence type="ECO:0000313" key="2">
    <source>
        <dbReference type="Proteomes" id="UP000003779"/>
    </source>
</evidence>
<name>J7LFT5_NOCAA</name>
<reference evidence="1 2" key="1">
    <citation type="journal article" date="2012" name="J. Bacteriol.">
        <title>Whole-Genome Sequence of Nocardiopsis alba Strain ATCC BAA-2165, Associated with Honeybees.</title>
        <authorList>
            <person name="Qiao J."/>
            <person name="Chen L."/>
            <person name="Li Y."/>
            <person name="Wang J."/>
            <person name="Zhang W."/>
            <person name="Chen S."/>
        </authorList>
    </citation>
    <scope>NUCLEOTIDE SEQUENCE [LARGE SCALE GENOMIC DNA]</scope>
    <source>
        <strain evidence="2">ATCC BAA-2165 / BE74</strain>
    </source>
</reference>
<dbReference type="Proteomes" id="UP000003779">
    <property type="component" value="Chromosome"/>
</dbReference>